<protein>
    <submittedName>
        <fullName evidence="1">Uncharacterized protein</fullName>
    </submittedName>
</protein>
<keyword evidence="2" id="KW-1185">Reference proteome</keyword>
<accession>A0A1I2WZE1</accession>
<gene>
    <name evidence="1" type="ORF">SAMN05660649_03657</name>
</gene>
<evidence type="ECO:0000313" key="1">
    <source>
        <dbReference type="EMBL" id="SFH05806.1"/>
    </source>
</evidence>
<reference evidence="2" key="1">
    <citation type="submission" date="2016-10" db="EMBL/GenBank/DDBJ databases">
        <authorList>
            <person name="Varghese N."/>
            <person name="Submissions S."/>
        </authorList>
    </citation>
    <scope>NUCLEOTIDE SEQUENCE [LARGE SCALE GENOMIC DNA]</scope>
    <source>
        <strain evidence="2">DSM 17038</strain>
    </source>
</reference>
<dbReference type="AlphaFoldDB" id="A0A1I2WZE1"/>
<dbReference type="Proteomes" id="UP000199337">
    <property type="component" value="Unassembled WGS sequence"/>
</dbReference>
<name>A0A1I2WZE1_9FIRM</name>
<evidence type="ECO:0000313" key="2">
    <source>
        <dbReference type="Proteomes" id="UP000199337"/>
    </source>
</evidence>
<proteinExistence type="predicted"/>
<dbReference type="RefSeq" id="WP_165613596.1">
    <property type="nucleotide sequence ID" value="NZ_FOOX01000015.1"/>
</dbReference>
<organism evidence="1 2">
    <name type="scientific">Desulfotruncus arcticus DSM 17038</name>
    <dbReference type="NCBI Taxonomy" id="1121424"/>
    <lineage>
        <taxon>Bacteria</taxon>
        <taxon>Bacillati</taxon>
        <taxon>Bacillota</taxon>
        <taxon>Clostridia</taxon>
        <taxon>Eubacteriales</taxon>
        <taxon>Desulfallaceae</taxon>
        <taxon>Desulfotruncus</taxon>
    </lineage>
</organism>
<sequence>MLTKKNQKQSQTVYKKSVGIIVNPLKRRQIARRKAAAEALKGIWADKDDSFFTER</sequence>
<dbReference type="STRING" id="341036.SAMN05660649_03657"/>
<dbReference type="EMBL" id="FOOX01000015">
    <property type="protein sequence ID" value="SFH05806.1"/>
    <property type="molecule type" value="Genomic_DNA"/>
</dbReference>